<evidence type="ECO:0000313" key="3">
    <source>
        <dbReference type="Proteomes" id="UP000277928"/>
    </source>
</evidence>
<evidence type="ECO:0000313" key="2">
    <source>
        <dbReference type="EMBL" id="VDK78040.1"/>
    </source>
</evidence>
<gene>
    <name evidence="2" type="ORF">NLS_LOCUS3917</name>
</gene>
<feature type="domain" description="Regulator of MON1-CCZ1 complex N-terminal" evidence="1">
    <location>
        <begin position="20"/>
        <end position="82"/>
    </location>
</feature>
<dbReference type="OrthoDB" id="5874948at2759"/>
<dbReference type="Proteomes" id="UP000277928">
    <property type="component" value="Unassembled WGS sequence"/>
</dbReference>
<dbReference type="EMBL" id="UYRX01000230">
    <property type="protein sequence ID" value="VDK78040.1"/>
    <property type="molecule type" value="Genomic_DNA"/>
</dbReference>
<feature type="non-terminal residue" evidence="2">
    <location>
        <position position="82"/>
    </location>
</feature>
<keyword evidence="3" id="KW-1185">Reference proteome</keyword>
<evidence type="ECO:0000259" key="1">
    <source>
        <dbReference type="Pfam" id="PF21029"/>
    </source>
</evidence>
<protein>
    <recommendedName>
        <fullName evidence="1">Regulator of MON1-CCZ1 complex N-terminal domain-containing protein</fullName>
    </recommendedName>
</protein>
<dbReference type="AlphaFoldDB" id="A0A3P6TFQ8"/>
<dbReference type="Pfam" id="PF21029">
    <property type="entry name" value="RMC1_N"/>
    <property type="match status" value="1"/>
</dbReference>
<accession>A0A3P6TFQ8</accession>
<reference evidence="2 3" key="1">
    <citation type="submission" date="2018-08" db="EMBL/GenBank/DDBJ databases">
        <authorList>
            <person name="Laetsch R D."/>
            <person name="Stevens L."/>
            <person name="Kumar S."/>
            <person name="Blaxter L. M."/>
        </authorList>
    </citation>
    <scope>NUCLEOTIDE SEQUENCE [LARGE SCALE GENOMIC DNA]</scope>
</reference>
<sequence>MLHVGERHVIFESGSALSEIFYDDVNKKIVTVRGGDVVEVKAYGLESDEVASFRLKNKNKIRAIKFSPDKRLVCVQYDESVV</sequence>
<name>A0A3P6TFQ8_LITSI</name>
<dbReference type="InterPro" id="IPR049040">
    <property type="entry name" value="RMC1_N"/>
</dbReference>
<proteinExistence type="predicted"/>
<dbReference type="STRING" id="42156.A0A3P6TFQ8"/>
<organism evidence="2 3">
    <name type="scientific">Litomosoides sigmodontis</name>
    <name type="common">Filarial nematode worm</name>
    <dbReference type="NCBI Taxonomy" id="42156"/>
    <lineage>
        <taxon>Eukaryota</taxon>
        <taxon>Metazoa</taxon>
        <taxon>Ecdysozoa</taxon>
        <taxon>Nematoda</taxon>
        <taxon>Chromadorea</taxon>
        <taxon>Rhabditida</taxon>
        <taxon>Spirurina</taxon>
        <taxon>Spiruromorpha</taxon>
        <taxon>Filarioidea</taxon>
        <taxon>Onchocercidae</taxon>
        <taxon>Litomosoides</taxon>
    </lineage>
</organism>